<keyword evidence="3" id="KW-1185">Reference proteome</keyword>
<gene>
    <name evidence="2" type="ORF">GGR12_001253</name>
</gene>
<feature type="domain" description="DNA mimic protein DMP19 C-terminal" evidence="1">
    <location>
        <begin position="29"/>
        <end position="128"/>
    </location>
</feature>
<accession>A0A7W6NPD5</accession>
<dbReference type="RefSeq" id="WP_183203494.1">
    <property type="nucleotide sequence ID" value="NZ_BAAAER010000011.1"/>
</dbReference>
<protein>
    <recommendedName>
        <fullName evidence="1">DNA mimic protein DMP19 C-terminal domain-containing protein</fullName>
    </recommendedName>
</protein>
<comment type="caution">
    <text evidence="2">The sequence shown here is derived from an EMBL/GenBank/DDBJ whole genome shotgun (WGS) entry which is preliminary data.</text>
</comment>
<dbReference type="AlphaFoldDB" id="A0A7W6NPD5"/>
<dbReference type="InterPro" id="IPR025402">
    <property type="entry name" value="DMP19_C"/>
</dbReference>
<evidence type="ECO:0000259" key="1">
    <source>
        <dbReference type="Pfam" id="PF14300"/>
    </source>
</evidence>
<proteinExistence type="predicted"/>
<evidence type="ECO:0000313" key="3">
    <source>
        <dbReference type="Proteomes" id="UP000529946"/>
    </source>
</evidence>
<name>A0A7W6NPD5_9CAUL</name>
<evidence type="ECO:0000313" key="2">
    <source>
        <dbReference type="EMBL" id="MBB4082414.1"/>
    </source>
</evidence>
<dbReference type="Gene3D" id="1.20.1420.60">
    <property type="match status" value="1"/>
</dbReference>
<organism evidence="2 3">
    <name type="scientific">Brevundimonas lenta</name>
    <dbReference type="NCBI Taxonomy" id="424796"/>
    <lineage>
        <taxon>Bacteria</taxon>
        <taxon>Pseudomonadati</taxon>
        <taxon>Pseudomonadota</taxon>
        <taxon>Alphaproteobacteria</taxon>
        <taxon>Caulobacterales</taxon>
        <taxon>Caulobacteraceae</taxon>
        <taxon>Brevundimonas</taxon>
    </lineage>
</organism>
<sequence length="150" mass="16609">MSYWDLVEPYWDDVRIYDEPGVFTAQLARLPEPSRHLFVTHWTQSEIQNGGLGQFFSNHTGILAPEAVVGFQALGMPETSAQLALAMRAFGEAYPRERAARGGVTPSTEIEDRFADLLETEAGGFWDAADRYALKNEAAQRKLDGSGRAS</sequence>
<dbReference type="EMBL" id="JACIDM010000001">
    <property type="protein sequence ID" value="MBB4082414.1"/>
    <property type="molecule type" value="Genomic_DNA"/>
</dbReference>
<reference evidence="2 3" key="1">
    <citation type="submission" date="2020-08" db="EMBL/GenBank/DDBJ databases">
        <title>Genomic Encyclopedia of Type Strains, Phase IV (KMG-IV): sequencing the most valuable type-strain genomes for metagenomic binning, comparative biology and taxonomic classification.</title>
        <authorList>
            <person name="Goeker M."/>
        </authorList>
    </citation>
    <scope>NUCLEOTIDE SEQUENCE [LARGE SCALE GENOMIC DNA]</scope>
    <source>
        <strain evidence="2 3">DSM 23960</strain>
    </source>
</reference>
<dbReference type="Pfam" id="PF14300">
    <property type="entry name" value="DMP19"/>
    <property type="match status" value="1"/>
</dbReference>
<dbReference type="Proteomes" id="UP000529946">
    <property type="component" value="Unassembled WGS sequence"/>
</dbReference>